<dbReference type="GO" id="GO:0035556">
    <property type="term" value="P:intracellular signal transduction"/>
    <property type="evidence" value="ECO:0007669"/>
    <property type="project" value="InterPro"/>
</dbReference>
<evidence type="ECO:0000259" key="2">
    <source>
        <dbReference type="PROSITE" id="PS50125"/>
    </source>
</evidence>
<organism evidence="3 4">
    <name type="scientific">Vineibacter terrae</name>
    <dbReference type="NCBI Taxonomy" id="2586908"/>
    <lineage>
        <taxon>Bacteria</taxon>
        <taxon>Pseudomonadati</taxon>
        <taxon>Pseudomonadota</taxon>
        <taxon>Alphaproteobacteria</taxon>
        <taxon>Hyphomicrobiales</taxon>
        <taxon>Vineibacter</taxon>
    </lineage>
</organism>
<dbReference type="OrthoDB" id="4565346at2"/>
<sequence>MVVRTESAVRPVTGAAAILEIIEWLSGDECHELDDAGLIAGLGRRLRSAGLPIDRLSLHLRTLHPEIFGRSVAWAPNEPVEVHDREHGLVVAAPFLGSPLRHVMETREPLSVRPGADDGTAWTEIDVFRGRRLAEIFIVPLCNADGPVSAAAFCTARAGGFSITARAALERIVPALRNACELRTLRQTELTLLDTYIGATTAQRILAGRIRRGQVESLEAALMLCDLRGFTDLSNRLPEARVLALLDTYFDRVVPPITAAGGEVLKFMGDAVLAFFHRDDAAAACAAALRAANDALDSLERVVEPDAELHAGIALHYGVVSYGNIGSGRRLDFTVIGPDVNLVSRIQAVCGTTGHPLLMSRRFTERHASGQTTSIGHHTLKGFAEPQELHAPRGSCRRRLA</sequence>
<comment type="caution">
    <text evidence="3">The sequence shown here is derived from an EMBL/GenBank/DDBJ whole genome shotgun (WGS) entry which is preliminary data.</text>
</comment>
<dbReference type="Proteomes" id="UP000321638">
    <property type="component" value="Unassembled WGS sequence"/>
</dbReference>
<evidence type="ECO:0000313" key="4">
    <source>
        <dbReference type="Proteomes" id="UP000321638"/>
    </source>
</evidence>
<dbReference type="EMBL" id="VDUZ01000003">
    <property type="protein sequence ID" value="TXL81655.1"/>
    <property type="molecule type" value="Genomic_DNA"/>
</dbReference>
<dbReference type="InterPro" id="IPR001054">
    <property type="entry name" value="A/G_cyclase"/>
</dbReference>
<name>A0A5C8PUG5_9HYPH</name>
<dbReference type="PROSITE" id="PS50125">
    <property type="entry name" value="GUANYLATE_CYCLASE_2"/>
    <property type="match status" value="1"/>
</dbReference>
<dbReference type="PANTHER" id="PTHR43081:SF11">
    <property type="entry name" value="BLR2264 PROTEIN"/>
    <property type="match status" value="1"/>
</dbReference>
<dbReference type="AlphaFoldDB" id="A0A5C8PUG5"/>
<feature type="region of interest" description="Disordered" evidence="1">
    <location>
        <begin position="377"/>
        <end position="401"/>
    </location>
</feature>
<dbReference type="PANTHER" id="PTHR43081">
    <property type="entry name" value="ADENYLATE CYCLASE, TERMINAL-DIFFERENTIATION SPECIFIC-RELATED"/>
    <property type="match status" value="1"/>
</dbReference>
<keyword evidence="4" id="KW-1185">Reference proteome</keyword>
<protein>
    <submittedName>
        <fullName evidence="3">Adenylate/guanylate cyclase domain-containing protein</fullName>
    </submittedName>
</protein>
<evidence type="ECO:0000256" key="1">
    <source>
        <dbReference type="SAM" id="MobiDB-lite"/>
    </source>
</evidence>
<feature type="domain" description="Guanylate cyclase" evidence="2">
    <location>
        <begin position="221"/>
        <end position="347"/>
    </location>
</feature>
<gene>
    <name evidence="3" type="ORF">FHP25_03760</name>
</gene>
<dbReference type="Gene3D" id="3.30.70.1230">
    <property type="entry name" value="Nucleotide cyclase"/>
    <property type="match status" value="1"/>
</dbReference>
<dbReference type="InterPro" id="IPR050697">
    <property type="entry name" value="Adenylyl/Guanylyl_Cyclase_3/4"/>
</dbReference>
<dbReference type="Pfam" id="PF00211">
    <property type="entry name" value="Guanylate_cyc"/>
    <property type="match status" value="1"/>
</dbReference>
<dbReference type="CDD" id="cd07302">
    <property type="entry name" value="CHD"/>
    <property type="match status" value="1"/>
</dbReference>
<reference evidence="3 4" key="1">
    <citation type="submission" date="2019-06" db="EMBL/GenBank/DDBJ databases">
        <title>New taxonomy in bacterial strain CC-CFT640, isolated from vineyard.</title>
        <authorList>
            <person name="Lin S.-Y."/>
            <person name="Tsai C.-F."/>
            <person name="Young C.-C."/>
        </authorList>
    </citation>
    <scope>NUCLEOTIDE SEQUENCE [LARGE SCALE GENOMIC DNA]</scope>
    <source>
        <strain evidence="3 4">CC-CFT640</strain>
    </source>
</reference>
<dbReference type="GO" id="GO:0004016">
    <property type="term" value="F:adenylate cyclase activity"/>
    <property type="evidence" value="ECO:0007669"/>
    <property type="project" value="UniProtKB-ARBA"/>
</dbReference>
<dbReference type="SMART" id="SM00044">
    <property type="entry name" value="CYCc"/>
    <property type="match status" value="1"/>
</dbReference>
<evidence type="ECO:0000313" key="3">
    <source>
        <dbReference type="EMBL" id="TXL81655.1"/>
    </source>
</evidence>
<accession>A0A5C8PUG5</accession>
<proteinExistence type="predicted"/>
<dbReference type="InterPro" id="IPR029787">
    <property type="entry name" value="Nucleotide_cyclase"/>
</dbReference>
<dbReference type="GO" id="GO:0006171">
    <property type="term" value="P:cAMP biosynthetic process"/>
    <property type="evidence" value="ECO:0007669"/>
    <property type="project" value="TreeGrafter"/>
</dbReference>
<dbReference type="SUPFAM" id="SSF55073">
    <property type="entry name" value="Nucleotide cyclase"/>
    <property type="match status" value="1"/>
</dbReference>